<dbReference type="RefSeq" id="WP_124347630.1">
    <property type="nucleotide sequence ID" value="NZ_CP027706.1"/>
</dbReference>
<protein>
    <submittedName>
        <fullName evidence="7">TetR/AcrR family transcriptional regulator</fullName>
    </submittedName>
</protein>
<feature type="DNA-binding region" description="H-T-H motif" evidence="5">
    <location>
        <begin position="34"/>
        <end position="53"/>
    </location>
</feature>
<dbReference type="InterPro" id="IPR050109">
    <property type="entry name" value="HTH-type_TetR-like_transc_reg"/>
</dbReference>
<dbReference type="InterPro" id="IPR039538">
    <property type="entry name" value="BetI_C"/>
</dbReference>
<proteinExistence type="predicted"/>
<keyword evidence="2" id="KW-0805">Transcription regulation</keyword>
<name>A0ABX8MMC3_9PSED</name>
<accession>A0ABX8MMC3</accession>
<dbReference type="PANTHER" id="PTHR30055">
    <property type="entry name" value="HTH-TYPE TRANSCRIPTIONAL REGULATOR RUTR"/>
    <property type="match status" value="1"/>
</dbReference>
<dbReference type="EMBL" id="CP077074">
    <property type="protein sequence ID" value="QXH39384.1"/>
    <property type="molecule type" value="Genomic_DNA"/>
</dbReference>
<evidence type="ECO:0000256" key="4">
    <source>
        <dbReference type="ARBA" id="ARBA00023163"/>
    </source>
</evidence>
<keyword evidence="3 5" id="KW-0238">DNA-binding</keyword>
<dbReference type="Proteomes" id="UP000693952">
    <property type="component" value="Chromosome"/>
</dbReference>
<evidence type="ECO:0000259" key="6">
    <source>
        <dbReference type="PROSITE" id="PS50977"/>
    </source>
</evidence>
<organism evidence="7 8">
    <name type="scientific">Pseudomonas sessilinigenes</name>
    <dbReference type="NCBI Taxonomy" id="658629"/>
    <lineage>
        <taxon>Bacteria</taxon>
        <taxon>Pseudomonadati</taxon>
        <taxon>Pseudomonadota</taxon>
        <taxon>Gammaproteobacteria</taxon>
        <taxon>Pseudomonadales</taxon>
        <taxon>Pseudomonadaceae</taxon>
        <taxon>Pseudomonas</taxon>
    </lineage>
</organism>
<keyword evidence="4" id="KW-0804">Transcription</keyword>
<evidence type="ECO:0000256" key="2">
    <source>
        <dbReference type="ARBA" id="ARBA00023015"/>
    </source>
</evidence>
<dbReference type="PRINTS" id="PR00455">
    <property type="entry name" value="HTHTETR"/>
</dbReference>
<dbReference type="Pfam" id="PF00440">
    <property type="entry name" value="TetR_N"/>
    <property type="match status" value="1"/>
</dbReference>
<dbReference type="PROSITE" id="PS50977">
    <property type="entry name" value="HTH_TETR_2"/>
    <property type="match status" value="1"/>
</dbReference>
<reference evidence="7" key="1">
    <citation type="submission" date="2021-06" db="EMBL/GenBank/DDBJ databases">
        <title>Updating the genus Pseudomonas: Description of 43 new species and partition of the Pseudomonas putida group.</title>
        <authorList>
            <person name="Girard L."/>
            <person name="Lood C."/>
            <person name="Vandamme P."/>
            <person name="Rokni-Zadeh H."/>
            <person name="van Noort V."/>
            <person name="Hofte M."/>
            <person name="Lavigne R."/>
            <person name="De Mot R."/>
        </authorList>
    </citation>
    <scope>NUCLEOTIDE SEQUENCE</scope>
    <source>
        <strain evidence="7">CMR12a</strain>
    </source>
</reference>
<evidence type="ECO:0000256" key="5">
    <source>
        <dbReference type="PROSITE-ProRule" id="PRU00335"/>
    </source>
</evidence>
<evidence type="ECO:0000256" key="1">
    <source>
        <dbReference type="ARBA" id="ARBA00022491"/>
    </source>
</evidence>
<dbReference type="PANTHER" id="PTHR30055:SF226">
    <property type="entry name" value="HTH-TYPE TRANSCRIPTIONAL REGULATOR PKSA"/>
    <property type="match status" value="1"/>
</dbReference>
<dbReference type="InterPro" id="IPR009057">
    <property type="entry name" value="Homeodomain-like_sf"/>
</dbReference>
<gene>
    <name evidence="7" type="ORF">KSS89_24625</name>
</gene>
<dbReference type="Pfam" id="PF13977">
    <property type="entry name" value="TetR_C_6"/>
    <property type="match status" value="1"/>
</dbReference>
<evidence type="ECO:0000256" key="3">
    <source>
        <dbReference type="ARBA" id="ARBA00023125"/>
    </source>
</evidence>
<keyword evidence="1" id="KW-0678">Repressor</keyword>
<dbReference type="InterPro" id="IPR036271">
    <property type="entry name" value="Tet_transcr_reg_TetR-rel_C_sf"/>
</dbReference>
<feature type="domain" description="HTH tetR-type" evidence="6">
    <location>
        <begin position="11"/>
        <end position="71"/>
    </location>
</feature>
<evidence type="ECO:0000313" key="7">
    <source>
        <dbReference type="EMBL" id="QXH39384.1"/>
    </source>
</evidence>
<sequence>MARTRNEQLHEQRREQILLAATRVFKEKGFHGARTEDICQQAGMSAGAVFRYFSDKREIIDAIIAIECERYLSQAQQLFSKDGLHHLASISAEKLAQELCPGDLDLSLDSWLEVTRGHDQTRLIEVDQQMRKQLIELLANGQREGWVRPGLSPQGAAGLLFSLLSGLWLEMNLGLAANTDHAAAALGDFVRTYLFVPEFQRRFGSW</sequence>
<dbReference type="InterPro" id="IPR001647">
    <property type="entry name" value="HTH_TetR"/>
</dbReference>
<dbReference type="SUPFAM" id="SSF46689">
    <property type="entry name" value="Homeodomain-like"/>
    <property type="match status" value="1"/>
</dbReference>
<evidence type="ECO:0000313" key="8">
    <source>
        <dbReference type="Proteomes" id="UP000693952"/>
    </source>
</evidence>
<dbReference type="SUPFAM" id="SSF48498">
    <property type="entry name" value="Tetracyclin repressor-like, C-terminal domain"/>
    <property type="match status" value="1"/>
</dbReference>
<keyword evidence="8" id="KW-1185">Reference proteome</keyword>
<dbReference type="Gene3D" id="1.10.357.10">
    <property type="entry name" value="Tetracycline Repressor, domain 2"/>
    <property type="match status" value="1"/>
</dbReference>